<dbReference type="EMBL" id="JABFTP020000062">
    <property type="protein sequence ID" value="KAL3274082.1"/>
    <property type="molecule type" value="Genomic_DNA"/>
</dbReference>
<sequence length="830" mass="95991">MSSSKKQSKLENALPLDGHENNDPDNKSVDESNSKTEQQSKTLFEKKSRKRKYLNKMLHLLKEFLIMVLVAITYAAITNDPPKIGKSPAAYRFFPENSYITDWYRGEISEAINKARSADIAFVMFYAPWDAECQHARKEFQMVAHYMHQEVTFSAVNCWQPGSECKTQYSKFYRWPVLIAYPTHGRGLQYNGPLVAVYMMQFLKKLINPFTRSSDRNVLTLLHKYDAVVAATVNAKPYSREYGVFYQTILMLLEKDPLQEIGVSIQTQPAYDENGELNEPELSLHMWNETMFYQGEWEIEPILNWIVKHVHQVTAWISPSGSKSLSLASHLQPGPALILFTPKNPLASHNDFYSMLREIGQDYNSCGGNNWINVLKLGIRLERRAKYLEHLRLIEMCSSKKIKFRKVVSANLWSNTSYCLENKHQTENPLTIESNMVHYYGETSTSKGCQEVRHQEIVYKTSQLSDVLDDKSPENLRNHLSREVCRKFLIAQKYQPSVFSSELYNTDENYNITGLKCRTNKSLSFISMDSLYYHHYAEKLGIDLSKKPNKAAAVILDDKMESHYIMAGAISESNLKGFIYNYTRGSLKRALRSLATIISKNTHAYPNNQHCSSDDDKFCIKELYATNFLETVSQKDRAVIIFYYSKQCSFCNGISYRFLTVSKYFASMRDFQFARIDGDLNLIPWEYTMETYPTILFIPPNKIAESRVFPMEMPITVPNLIGFILANLDPPLKLQAMWTLCDRTKFYSNATECHLSLRLQISSSIEKVLQEWRWSSNEEKIILSLKLQQLHALQNLFIEDTQNISVVQYHFSRLKLIEKNISQPSIEVNL</sequence>
<evidence type="ECO:0000259" key="3">
    <source>
        <dbReference type="Pfam" id="PF00085"/>
    </source>
</evidence>
<gene>
    <name evidence="4" type="ORF">HHI36_015500</name>
</gene>
<accession>A0ABD2N5X9</accession>
<feature type="region of interest" description="Disordered" evidence="1">
    <location>
        <begin position="1"/>
        <end position="44"/>
    </location>
</feature>
<dbReference type="AlphaFoldDB" id="A0ABD2N5X9"/>
<feature type="transmembrane region" description="Helical" evidence="2">
    <location>
        <begin position="57"/>
        <end position="77"/>
    </location>
</feature>
<dbReference type="Pfam" id="PF00085">
    <property type="entry name" value="Thioredoxin"/>
    <property type="match status" value="1"/>
</dbReference>
<keyword evidence="5" id="KW-1185">Reference proteome</keyword>
<comment type="caution">
    <text evidence="4">The sequence shown here is derived from an EMBL/GenBank/DDBJ whole genome shotgun (WGS) entry which is preliminary data.</text>
</comment>
<protein>
    <recommendedName>
        <fullName evidence="3">Thioredoxin domain-containing protein</fullName>
    </recommendedName>
</protein>
<dbReference type="SUPFAM" id="SSF52833">
    <property type="entry name" value="Thioredoxin-like"/>
    <property type="match status" value="2"/>
</dbReference>
<proteinExistence type="predicted"/>
<keyword evidence="2" id="KW-1133">Transmembrane helix</keyword>
<evidence type="ECO:0000256" key="2">
    <source>
        <dbReference type="SAM" id="Phobius"/>
    </source>
</evidence>
<reference evidence="4 5" key="1">
    <citation type="journal article" date="2021" name="BMC Biol.">
        <title>Horizontally acquired antibacterial genes associated with adaptive radiation of ladybird beetles.</title>
        <authorList>
            <person name="Li H.S."/>
            <person name="Tang X.F."/>
            <person name="Huang Y.H."/>
            <person name="Xu Z.Y."/>
            <person name="Chen M.L."/>
            <person name="Du X.Y."/>
            <person name="Qiu B.Y."/>
            <person name="Chen P.T."/>
            <person name="Zhang W."/>
            <person name="Slipinski A."/>
            <person name="Escalona H.E."/>
            <person name="Waterhouse R.M."/>
            <person name="Zwick A."/>
            <person name="Pang H."/>
        </authorList>
    </citation>
    <scope>NUCLEOTIDE SEQUENCE [LARGE SCALE GENOMIC DNA]</scope>
    <source>
        <strain evidence="4">SYSU2018</strain>
    </source>
</reference>
<dbReference type="InterPro" id="IPR013766">
    <property type="entry name" value="Thioredoxin_domain"/>
</dbReference>
<feature type="compositionally biased region" description="Basic and acidic residues" evidence="1">
    <location>
        <begin position="17"/>
        <end position="34"/>
    </location>
</feature>
<dbReference type="PANTHER" id="PTHR46497:SF1">
    <property type="entry name" value="THIOREDOXIN DOMAIN-CONTAINING PROTEIN 11"/>
    <property type="match status" value="1"/>
</dbReference>
<evidence type="ECO:0000313" key="5">
    <source>
        <dbReference type="Proteomes" id="UP001516400"/>
    </source>
</evidence>
<feature type="domain" description="Thioredoxin" evidence="3">
    <location>
        <begin position="621"/>
        <end position="705"/>
    </location>
</feature>
<organism evidence="4 5">
    <name type="scientific">Cryptolaemus montrouzieri</name>
    <dbReference type="NCBI Taxonomy" id="559131"/>
    <lineage>
        <taxon>Eukaryota</taxon>
        <taxon>Metazoa</taxon>
        <taxon>Ecdysozoa</taxon>
        <taxon>Arthropoda</taxon>
        <taxon>Hexapoda</taxon>
        <taxon>Insecta</taxon>
        <taxon>Pterygota</taxon>
        <taxon>Neoptera</taxon>
        <taxon>Endopterygota</taxon>
        <taxon>Coleoptera</taxon>
        <taxon>Polyphaga</taxon>
        <taxon>Cucujiformia</taxon>
        <taxon>Coccinelloidea</taxon>
        <taxon>Coccinellidae</taxon>
        <taxon>Scymninae</taxon>
        <taxon>Scymnini</taxon>
        <taxon>Cryptolaemus</taxon>
    </lineage>
</organism>
<evidence type="ECO:0000313" key="4">
    <source>
        <dbReference type="EMBL" id="KAL3274082.1"/>
    </source>
</evidence>
<keyword evidence="2" id="KW-0812">Transmembrane</keyword>
<dbReference type="PANTHER" id="PTHR46497">
    <property type="entry name" value="THIOREDOXIN DOMAIN-CONTAINING PROTEIN 11"/>
    <property type="match status" value="1"/>
</dbReference>
<name>A0ABD2N5X9_9CUCU</name>
<dbReference type="Gene3D" id="3.40.30.10">
    <property type="entry name" value="Glutaredoxin"/>
    <property type="match status" value="3"/>
</dbReference>
<dbReference type="Proteomes" id="UP001516400">
    <property type="component" value="Unassembled WGS sequence"/>
</dbReference>
<dbReference type="InterPro" id="IPR052792">
    <property type="entry name" value="Thioredoxin_dom-contain_11"/>
</dbReference>
<evidence type="ECO:0000256" key="1">
    <source>
        <dbReference type="SAM" id="MobiDB-lite"/>
    </source>
</evidence>
<dbReference type="InterPro" id="IPR036249">
    <property type="entry name" value="Thioredoxin-like_sf"/>
</dbReference>
<keyword evidence="2" id="KW-0472">Membrane</keyword>